<evidence type="ECO:0000259" key="2">
    <source>
        <dbReference type="Pfam" id="PF24354"/>
    </source>
</evidence>
<dbReference type="InterPro" id="IPR056225">
    <property type="entry name" value="NDNF_N"/>
</dbReference>
<name>A0A183IUV1_9BILA</name>
<dbReference type="AlphaFoldDB" id="A0A183IUV1"/>
<protein>
    <submittedName>
        <fullName evidence="5">Secreted protein</fullName>
    </submittedName>
</protein>
<dbReference type="EMBL" id="UZAM01010586">
    <property type="protein sequence ID" value="VDP12975.1"/>
    <property type="molecule type" value="Genomic_DNA"/>
</dbReference>
<evidence type="ECO:0000256" key="1">
    <source>
        <dbReference type="SAM" id="SignalP"/>
    </source>
</evidence>
<keyword evidence="1" id="KW-0732">Signal</keyword>
<reference evidence="5" key="1">
    <citation type="submission" date="2016-06" db="UniProtKB">
        <authorList>
            <consortium name="WormBaseParasite"/>
        </authorList>
    </citation>
    <scope>IDENTIFICATION</scope>
</reference>
<keyword evidence="4" id="KW-1185">Reference proteome</keyword>
<proteinExistence type="predicted"/>
<feature type="domain" description="Neuron-derived neurotrophic factor N-terminal" evidence="2">
    <location>
        <begin position="43"/>
        <end position="101"/>
    </location>
</feature>
<reference evidence="3 4" key="2">
    <citation type="submission" date="2018-11" db="EMBL/GenBank/DDBJ databases">
        <authorList>
            <consortium name="Pathogen Informatics"/>
        </authorList>
    </citation>
    <scope>NUCLEOTIDE SEQUENCE [LARGE SCALE GENOMIC DNA]</scope>
</reference>
<accession>A0A183IUV1</accession>
<evidence type="ECO:0000313" key="4">
    <source>
        <dbReference type="Proteomes" id="UP000270296"/>
    </source>
</evidence>
<feature type="signal peptide" evidence="1">
    <location>
        <begin position="1"/>
        <end position="15"/>
    </location>
</feature>
<gene>
    <name evidence="3" type="ORF">SBAD_LOCUS7398</name>
</gene>
<dbReference type="WBParaSite" id="SBAD_0000767501-mRNA-1">
    <property type="protein sequence ID" value="SBAD_0000767501-mRNA-1"/>
    <property type="gene ID" value="SBAD_0000767501"/>
</dbReference>
<feature type="chain" id="PRO_5043140223" evidence="1">
    <location>
        <begin position="16"/>
        <end position="138"/>
    </location>
</feature>
<dbReference type="Proteomes" id="UP000270296">
    <property type="component" value="Unassembled WGS sequence"/>
</dbReference>
<evidence type="ECO:0000313" key="3">
    <source>
        <dbReference type="EMBL" id="VDP12975.1"/>
    </source>
</evidence>
<evidence type="ECO:0000313" key="5">
    <source>
        <dbReference type="WBParaSite" id="SBAD_0000767501-mRNA-1"/>
    </source>
</evidence>
<sequence length="138" mass="15837">MKTCWWLFYAVASFAIENHASFSINFQRVLEPPMHHYSHVGHSATLRNGKEVWVHLKAKQTKEYFFEVKEDGSSLRITITPCGGLIHWKLVKLPNDRQKEKLFFASKLTCKLSVVNSDLISYDDDMTSDVDGLTTGEK</sequence>
<dbReference type="Pfam" id="PF24354">
    <property type="entry name" value="NDNF_N"/>
    <property type="match status" value="1"/>
</dbReference>
<organism evidence="5">
    <name type="scientific">Soboliphyme baturini</name>
    <dbReference type="NCBI Taxonomy" id="241478"/>
    <lineage>
        <taxon>Eukaryota</taxon>
        <taxon>Metazoa</taxon>
        <taxon>Ecdysozoa</taxon>
        <taxon>Nematoda</taxon>
        <taxon>Enoplea</taxon>
        <taxon>Dorylaimia</taxon>
        <taxon>Dioctophymatida</taxon>
        <taxon>Dioctophymatoidea</taxon>
        <taxon>Soboliphymatidae</taxon>
        <taxon>Soboliphyme</taxon>
    </lineage>
</organism>